<dbReference type="EMBL" id="JBHUFZ010000005">
    <property type="protein sequence ID" value="MFD1889049.1"/>
    <property type="molecule type" value="Genomic_DNA"/>
</dbReference>
<keyword evidence="2 9" id="KW-0813">Transport</keyword>
<dbReference type="RefSeq" id="WP_343874862.1">
    <property type="nucleotide sequence ID" value="NZ_BAAAIX010000028.1"/>
</dbReference>
<keyword evidence="12" id="KW-1185">Reference proteome</keyword>
<evidence type="ECO:0000256" key="9">
    <source>
        <dbReference type="HAMAP-Rule" id="MF_00236"/>
    </source>
</evidence>
<comment type="function">
    <text evidence="9">Part of the twin-arginine translocation (Tat) system that transports large folded proteins containing a characteristic twin-arginine motif in their signal peptide across membranes. TatA could form the protein-conducting channel of the Tat system.</text>
</comment>
<comment type="subunit">
    <text evidence="9">The Tat system comprises two distinct complexes: a TatABC complex, containing multiple copies of TatA, TatB and TatC subunits, and a separate TatA complex, containing only TatA subunits. Substrates initially bind to the TatABC complex, which probably triggers association of the separate TatA complex to form the active translocon.</text>
</comment>
<gene>
    <name evidence="9" type="primary">tatA</name>
    <name evidence="11" type="ORF">ACFSCS_02475</name>
</gene>
<evidence type="ECO:0000256" key="4">
    <source>
        <dbReference type="ARBA" id="ARBA00022692"/>
    </source>
</evidence>
<keyword evidence="8 9" id="KW-0472">Membrane</keyword>
<feature type="compositionally biased region" description="Basic and acidic residues" evidence="10">
    <location>
        <begin position="66"/>
        <end position="79"/>
    </location>
</feature>
<sequence length="79" mass="8420">MFGLGWQELLIVLVIAVLLFGGTRLAGVGKASGRAIREFKEETAGLKEVGKAQPPATTGTTAPIAEDLRRVDEADKRIN</sequence>
<comment type="caution">
    <text evidence="11">The sequence shown here is derived from an EMBL/GenBank/DDBJ whole genome shotgun (WGS) entry which is preliminary data.</text>
</comment>
<keyword evidence="4 9" id="KW-0812">Transmembrane</keyword>
<evidence type="ECO:0000256" key="10">
    <source>
        <dbReference type="SAM" id="MobiDB-lite"/>
    </source>
</evidence>
<accession>A0ABW4RTC4</accession>
<dbReference type="Gene3D" id="1.20.5.3310">
    <property type="match status" value="1"/>
</dbReference>
<keyword evidence="5 9" id="KW-0653">Protein transport</keyword>
<evidence type="ECO:0000256" key="6">
    <source>
        <dbReference type="ARBA" id="ARBA00022989"/>
    </source>
</evidence>
<feature type="region of interest" description="Disordered" evidence="10">
    <location>
        <begin position="47"/>
        <end position="79"/>
    </location>
</feature>
<keyword evidence="6 9" id="KW-1133">Transmembrane helix</keyword>
<evidence type="ECO:0000256" key="2">
    <source>
        <dbReference type="ARBA" id="ARBA00022448"/>
    </source>
</evidence>
<dbReference type="InterPro" id="IPR006312">
    <property type="entry name" value="TatA/E"/>
</dbReference>
<comment type="subcellular location">
    <subcellularLocation>
        <location evidence="1 9">Cell membrane</location>
        <topology evidence="1 9">Single-pass membrane protein</topology>
    </subcellularLocation>
</comment>
<organism evidence="11 12">
    <name type="scientific">Luteococcus peritonei</name>
    <dbReference type="NCBI Taxonomy" id="88874"/>
    <lineage>
        <taxon>Bacteria</taxon>
        <taxon>Bacillati</taxon>
        <taxon>Actinomycetota</taxon>
        <taxon>Actinomycetes</taxon>
        <taxon>Propionibacteriales</taxon>
        <taxon>Propionibacteriaceae</taxon>
        <taxon>Luteococcus</taxon>
    </lineage>
</organism>
<dbReference type="Proteomes" id="UP001597326">
    <property type="component" value="Unassembled WGS sequence"/>
</dbReference>
<keyword evidence="3 9" id="KW-1003">Cell membrane</keyword>
<protein>
    <recommendedName>
        <fullName evidence="9">Sec-independent protein translocase protein TatA</fullName>
    </recommendedName>
</protein>
<dbReference type="PANTHER" id="PTHR42982">
    <property type="entry name" value="SEC-INDEPENDENT PROTEIN TRANSLOCASE PROTEIN TATA"/>
    <property type="match status" value="1"/>
</dbReference>
<dbReference type="InterPro" id="IPR003369">
    <property type="entry name" value="TatA/B/E"/>
</dbReference>
<dbReference type="PANTHER" id="PTHR42982:SF1">
    <property type="entry name" value="SEC-INDEPENDENT PROTEIN TRANSLOCASE PROTEIN TATA"/>
    <property type="match status" value="1"/>
</dbReference>
<evidence type="ECO:0000256" key="8">
    <source>
        <dbReference type="ARBA" id="ARBA00023136"/>
    </source>
</evidence>
<evidence type="ECO:0000313" key="12">
    <source>
        <dbReference type="Proteomes" id="UP001597326"/>
    </source>
</evidence>
<proteinExistence type="inferred from homology"/>
<feature type="compositionally biased region" description="Low complexity" evidence="10">
    <location>
        <begin position="52"/>
        <end position="65"/>
    </location>
</feature>
<evidence type="ECO:0000256" key="1">
    <source>
        <dbReference type="ARBA" id="ARBA00004162"/>
    </source>
</evidence>
<comment type="similarity">
    <text evidence="9">Belongs to the TatA/E family.</text>
</comment>
<reference evidence="12" key="1">
    <citation type="journal article" date="2019" name="Int. J. Syst. Evol. Microbiol.">
        <title>The Global Catalogue of Microorganisms (GCM) 10K type strain sequencing project: providing services to taxonomists for standard genome sequencing and annotation.</title>
        <authorList>
            <consortium name="The Broad Institute Genomics Platform"/>
            <consortium name="The Broad Institute Genome Sequencing Center for Infectious Disease"/>
            <person name="Wu L."/>
            <person name="Ma J."/>
        </authorList>
    </citation>
    <scope>NUCLEOTIDE SEQUENCE [LARGE SCALE GENOMIC DNA]</scope>
    <source>
        <strain evidence="12">CAIM 431</strain>
    </source>
</reference>
<evidence type="ECO:0000256" key="3">
    <source>
        <dbReference type="ARBA" id="ARBA00022475"/>
    </source>
</evidence>
<dbReference type="HAMAP" id="MF_00236">
    <property type="entry name" value="TatA_E"/>
    <property type="match status" value="1"/>
</dbReference>
<evidence type="ECO:0000256" key="5">
    <source>
        <dbReference type="ARBA" id="ARBA00022927"/>
    </source>
</evidence>
<dbReference type="NCBIfam" id="TIGR01411">
    <property type="entry name" value="tatAE"/>
    <property type="match status" value="1"/>
</dbReference>
<evidence type="ECO:0000313" key="11">
    <source>
        <dbReference type="EMBL" id="MFD1889049.1"/>
    </source>
</evidence>
<keyword evidence="7 9" id="KW-0811">Translocation</keyword>
<evidence type="ECO:0000256" key="7">
    <source>
        <dbReference type="ARBA" id="ARBA00023010"/>
    </source>
</evidence>
<name>A0ABW4RTC4_9ACTN</name>
<dbReference type="Pfam" id="PF02416">
    <property type="entry name" value="TatA_B_E"/>
    <property type="match status" value="1"/>
</dbReference>